<dbReference type="AlphaFoldDB" id="A0A1H3VFW0"/>
<evidence type="ECO:0000313" key="2">
    <source>
        <dbReference type="Proteomes" id="UP000199397"/>
    </source>
</evidence>
<accession>A0A1H3VFW0</accession>
<gene>
    <name evidence="1" type="ORF">SAMN05660964_00046</name>
</gene>
<dbReference type="EMBL" id="FNQP01000001">
    <property type="protein sequence ID" value="SDZ73551.1"/>
    <property type="molecule type" value="Genomic_DNA"/>
</dbReference>
<protein>
    <recommendedName>
        <fullName evidence="3">Lipoprotein</fullName>
    </recommendedName>
</protein>
<dbReference type="PROSITE" id="PS51257">
    <property type="entry name" value="PROKAR_LIPOPROTEIN"/>
    <property type="match status" value="1"/>
</dbReference>
<dbReference type="Proteomes" id="UP000199397">
    <property type="component" value="Unassembled WGS sequence"/>
</dbReference>
<keyword evidence="2" id="KW-1185">Reference proteome</keyword>
<evidence type="ECO:0000313" key="1">
    <source>
        <dbReference type="EMBL" id="SDZ73551.1"/>
    </source>
</evidence>
<sequence>MKIIHYCLSALLLFAVAGCDRLEQDMLSAPDDATLDRYGFETVKLGDKRVEAVKSLETLLRVPLECKLGKTGLGDKRKAYLLEECKVTPVNGEVGKLWDEKLSFFKAVFVEDQLCSLEVQMKTSGNYEALYDAHGKKIINLFGKPDEIEAKGVVWQRENDEAVLKDLGDGKVSLDIRNKKVMQALHHKG</sequence>
<name>A0A1H3VFW0_9GAMM</name>
<evidence type="ECO:0008006" key="3">
    <source>
        <dbReference type="Google" id="ProtNLM"/>
    </source>
</evidence>
<reference evidence="1 2" key="1">
    <citation type="submission" date="2016-10" db="EMBL/GenBank/DDBJ databases">
        <authorList>
            <person name="de Groot N.N."/>
        </authorList>
    </citation>
    <scope>NUCLEOTIDE SEQUENCE [LARGE SCALE GENOMIC DNA]</scope>
    <source>
        <strain evidence="1 2">DSM 21228</strain>
    </source>
</reference>
<proteinExistence type="predicted"/>
<dbReference type="STRING" id="525918.SAMN05660964_00046"/>
<organism evidence="1 2">
    <name type="scientific">Thiothrix caldifontis</name>
    <dbReference type="NCBI Taxonomy" id="525918"/>
    <lineage>
        <taxon>Bacteria</taxon>
        <taxon>Pseudomonadati</taxon>
        <taxon>Pseudomonadota</taxon>
        <taxon>Gammaproteobacteria</taxon>
        <taxon>Thiotrichales</taxon>
        <taxon>Thiotrichaceae</taxon>
        <taxon>Thiothrix</taxon>
    </lineage>
</organism>